<protein>
    <submittedName>
        <fullName evidence="3">Unnamed product</fullName>
    </submittedName>
</protein>
<proteinExistence type="predicted"/>
<keyword evidence="4" id="KW-1185">Reference proteome</keyword>
<dbReference type="KEGG" id="ota:OT_ostta15g00430"/>
<evidence type="ECO:0000256" key="2">
    <source>
        <dbReference type="SAM" id="MobiDB-lite"/>
    </source>
</evidence>
<dbReference type="GeneID" id="9837952"/>
<feature type="coiled-coil region" evidence="1">
    <location>
        <begin position="184"/>
        <end position="272"/>
    </location>
</feature>
<reference evidence="4" key="1">
    <citation type="journal article" date="2006" name="Proc. Natl. Acad. Sci. U.S.A.">
        <title>Genome analysis of the smallest free-living eukaryote Ostreococcus tauri unveils many unique features.</title>
        <authorList>
            <person name="Derelle E."/>
            <person name="Ferraz C."/>
            <person name="Rombauts S."/>
            <person name="Rouze P."/>
            <person name="Worden A.Z."/>
            <person name="Robbens S."/>
            <person name="Partensky F."/>
            <person name="Degroeve S."/>
            <person name="Echeynie S."/>
            <person name="Cooke R."/>
            <person name="Saeys Y."/>
            <person name="Wuyts J."/>
            <person name="Jabbari K."/>
            <person name="Bowler C."/>
            <person name="Panaud O."/>
            <person name="Piegu B."/>
            <person name="Ball S.G."/>
            <person name="Ral J.-P."/>
            <person name="Bouget F.-Y."/>
            <person name="Piganeau G."/>
            <person name="De Baets B."/>
            <person name="Picard A."/>
            <person name="Delseny M."/>
            <person name="Demaille J."/>
            <person name="Van de Peer Y."/>
            <person name="Moreau H."/>
        </authorList>
    </citation>
    <scope>NUCLEOTIDE SEQUENCE [LARGE SCALE GENOMIC DNA]</scope>
    <source>
        <strain evidence="4">OTTH 0595 / CCAP 157/2 / RCC745</strain>
    </source>
</reference>
<dbReference type="AlphaFoldDB" id="A0A096P9S1"/>
<name>A0A096P9S1_OSTTA</name>
<organism evidence="3 4">
    <name type="scientific">Ostreococcus tauri</name>
    <name type="common">Marine green alga</name>
    <dbReference type="NCBI Taxonomy" id="70448"/>
    <lineage>
        <taxon>Eukaryota</taxon>
        <taxon>Viridiplantae</taxon>
        <taxon>Chlorophyta</taxon>
        <taxon>Mamiellophyceae</taxon>
        <taxon>Mamiellales</taxon>
        <taxon>Bathycoccaceae</taxon>
        <taxon>Ostreococcus</taxon>
    </lineage>
</organism>
<evidence type="ECO:0000256" key="1">
    <source>
        <dbReference type="SAM" id="Coils"/>
    </source>
</evidence>
<sequence>MSGAENLVEKILRGIESEFSESDDEVPRWSPTRLEPSSAYVRRAGAYAERVRREVENEREIGISPRTSVNPSSKDARVEDGVDLSARFARAANASVRDGDADASFVEELRSNLPSGDPLRVRGGRKRATINVSASKSPRGVSGRAMSALGASREHMEALASELTRERTSHAHTRKKYEDLGAHASAVLRQRDEAREQANAATERERVANARVEELARRLDEERAASKERLEEITASGTAWREAQMVEINALRDAAEMRMREVNEASAHVEERIAARVGHYEKLVADAERDAVKRARESLGRFGALASSREVQAQREVSALRARVEELEDACATANRERSSAQHAHNAVKRDMEETTVQIESFRVELTNARDVIHARDEALGSARRDLRNAEGERDEARAKINRLEIANRDLTVKVSSLEEVLGDVGGHKRSIMILRARIAHLTSESRRAKEIAITMRETVSKDVEALREACARDASEALDITTKYYEARLRASSEERVIQLIRQVKRLEDEITDLKRVHALEIEQVIETERSAAANTSEKSIRSSTQRSIEAEKAKAVAEMSAREAHARAEVLVKERDAMEETLVAANEHVAQLKAERSTFEEKLQNMKRKLEESEANVQDLGRLLSARGRSSDEDDDGSERFKLDSSAASAAVEALKKQLEDARAETARAVKLAEETAQLEIEAIKRGMEMSSRRARDETEQRIAELERELRVALETKKVAFEELQELRTQIERYEALTRLQDEAMSSSKSQVKSLSQRLMSLETSVSGSPTPTSPARSPASTTRSRSFFVTPGSISSFTPGSPVARPAPTPLTVARPLRSPGVSPIKPKSPLFRNLHDDLGDDE</sequence>
<evidence type="ECO:0000313" key="4">
    <source>
        <dbReference type="Proteomes" id="UP000009170"/>
    </source>
</evidence>
<comment type="caution">
    <text evidence="3">The sequence shown here is derived from an EMBL/GenBank/DDBJ whole genome shotgun (WGS) entry which is preliminary data.</text>
</comment>
<evidence type="ECO:0000313" key="3">
    <source>
        <dbReference type="EMBL" id="CEG01679.1"/>
    </source>
</evidence>
<dbReference type="RefSeq" id="XP_003083186.2">
    <property type="nucleotide sequence ID" value="XM_003083138.2"/>
</dbReference>
<dbReference type="InParanoid" id="A0A096P9S1"/>
<dbReference type="Proteomes" id="UP000009170">
    <property type="component" value="Unassembled WGS sequence"/>
</dbReference>
<feature type="region of interest" description="Disordered" evidence="2">
    <location>
        <begin position="627"/>
        <end position="646"/>
    </location>
</feature>
<feature type="coiled-coil region" evidence="1">
    <location>
        <begin position="380"/>
        <end position="421"/>
    </location>
</feature>
<dbReference type="EMBL" id="CAID01000015">
    <property type="protein sequence ID" value="CEG01679.1"/>
    <property type="molecule type" value="Genomic_DNA"/>
</dbReference>
<gene>
    <name evidence="3" type="ORF">OT_ostta15g00430</name>
</gene>
<keyword evidence="1" id="KW-0175">Coiled coil</keyword>
<reference evidence="3 4" key="2">
    <citation type="journal article" date="2014" name="BMC Genomics">
        <title>An improved genome of the model marine alga Ostreococcus tauri unfolds by assessing Illumina de novo assemblies.</title>
        <authorList>
            <person name="Blanc-Mathieu R."/>
            <person name="Verhelst B."/>
            <person name="Derelle E."/>
            <person name="Rombauts S."/>
            <person name="Bouget F.Y."/>
            <person name="Carre I."/>
            <person name="Chateau A."/>
            <person name="Eyre-Walker A."/>
            <person name="Grimsley N."/>
            <person name="Moreau H."/>
            <person name="Piegu B."/>
            <person name="Rivals E."/>
            <person name="Schackwitz W."/>
            <person name="Van de Peer Y."/>
            <person name="Piganeau G."/>
        </authorList>
    </citation>
    <scope>NUCLEOTIDE SEQUENCE [LARGE SCALE GENOMIC DNA]</scope>
    <source>
        <strain evidence="4">OTTH 0595 / CCAP 157/2 / RCC745</strain>
    </source>
</reference>
<feature type="compositionally biased region" description="Basic and acidic residues" evidence="2">
    <location>
        <begin position="837"/>
        <end position="846"/>
    </location>
</feature>
<dbReference type="OrthoDB" id="10521015at2759"/>
<accession>A0A096P9S1</accession>
<feature type="compositionally biased region" description="Low complexity" evidence="2">
    <location>
        <begin position="766"/>
        <end position="789"/>
    </location>
</feature>
<dbReference type="FunCoup" id="A0A096P9S1">
    <property type="interactions" value="361"/>
</dbReference>
<feature type="coiled-coil region" evidence="1">
    <location>
        <begin position="310"/>
        <end position="344"/>
    </location>
</feature>
<feature type="coiled-coil region" evidence="1">
    <location>
        <begin position="491"/>
        <end position="525"/>
    </location>
</feature>
<feature type="region of interest" description="Disordered" evidence="2">
    <location>
        <begin position="765"/>
        <end position="846"/>
    </location>
</feature>